<dbReference type="GO" id="GO:0004331">
    <property type="term" value="F:fructose-2,6-bisphosphate 2-phosphatase activity"/>
    <property type="evidence" value="ECO:0007669"/>
    <property type="project" value="TreeGrafter"/>
</dbReference>
<dbReference type="SUPFAM" id="SSF53254">
    <property type="entry name" value="Phosphoglycerate mutase-like"/>
    <property type="match status" value="1"/>
</dbReference>
<dbReference type="CDD" id="cd07067">
    <property type="entry name" value="HP_PGM_like"/>
    <property type="match status" value="1"/>
</dbReference>
<dbReference type="InterPro" id="IPR051695">
    <property type="entry name" value="Phosphoglycerate_Mutase"/>
</dbReference>
<dbReference type="GO" id="GO:0043456">
    <property type="term" value="P:regulation of pentose-phosphate shunt"/>
    <property type="evidence" value="ECO:0007669"/>
    <property type="project" value="TreeGrafter"/>
</dbReference>
<dbReference type="EMBL" id="CAJVQA010002034">
    <property type="protein sequence ID" value="CAG8534328.1"/>
    <property type="molecule type" value="Genomic_DNA"/>
</dbReference>
<dbReference type="Gene3D" id="3.40.50.1240">
    <property type="entry name" value="Phosphoglycerate mutase-like"/>
    <property type="match status" value="1"/>
</dbReference>
<comment type="caution">
    <text evidence="3">The sequence shown here is derived from an EMBL/GenBank/DDBJ whole genome shotgun (WGS) entry which is preliminary data.</text>
</comment>
<feature type="binding site" evidence="2">
    <location>
        <position position="33"/>
    </location>
    <ligand>
        <name>substrate</name>
    </ligand>
</feature>
<feature type="non-terminal residue" evidence="3">
    <location>
        <position position="1"/>
    </location>
</feature>
<reference evidence="3" key="1">
    <citation type="submission" date="2021-06" db="EMBL/GenBank/DDBJ databases">
        <authorList>
            <person name="Kallberg Y."/>
            <person name="Tangrot J."/>
            <person name="Rosling A."/>
        </authorList>
    </citation>
    <scope>NUCLEOTIDE SEQUENCE</scope>
    <source>
        <strain evidence="3">FL966</strain>
    </source>
</reference>
<protein>
    <submittedName>
        <fullName evidence="3">19601_t:CDS:1</fullName>
    </submittedName>
</protein>
<keyword evidence="4" id="KW-1185">Reference proteome</keyword>
<dbReference type="PANTHER" id="PTHR46517:SF1">
    <property type="entry name" value="FRUCTOSE-2,6-BISPHOSPHATASE TIGAR"/>
    <property type="match status" value="1"/>
</dbReference>
<keyword evidence="1" id="KW-0378">Hydrolase</keyword>
<dbReference type="OrthoDB" id="354304at2759"/>
<dbReference type="InterPro" id="IPR029033">
    <property type="entry name" value="His_PPase_superfam"/>
</dbReference>
<dbReference type="PANTHER" id="PTHR46517">
    <property type="entry name" value="FRUCTOSE-2,6-BISPHOSPHATASE TIGAR"/>
    <property type="match status" value="1"/>
</dbReference>
<accession>A0A9N9FHX2</accession>
<dbReference type="GO" id="GO:0005829">
    <property type="term" value="C:cytosol"/>
    <property type="evidence" value="ECO:0007669"/>
    <property type="project" value="TreeGrafter"/>
</dbReference>
<sequence>TELNKTGKEQAEIVGRRLRKLKFDHIYTSDLSRAKKTAEAINKHHPDTPFALDIRLRERDIGKLGGKSIQDASNLIKEEGTKWDDYGESEEDFKGRVVDFFNDMIVTHLPKNYPGSSSQNKRNSHILLVTHGGVINKLIKGHLIMDLNFSVNNNLNMKHNAKNTSVTKFVVRGAENPNSTADDVTSVVSSNTVENETNDGASEKITLRLKGEVTLWSCVSHLAAQGKRTHDDSQIDDYA</sequence>
<dbReference type="GO" id="GO:0045820">
    <property type="term" value="P:negative regulation of glycolytic process"/>
    <property type="evidence" value="ECO:0007669"/>
    <property type="project" value="TreeGrafter"/>
</dbReference>
<dbReference type="InterPro" id="IPR013078">
    <property type="entry name" value="His_Pase_superF_clade-1"/>
</dbReference>
<organism evidence="3 4">
    <name type="scientific">Cetraspora pellucida</name>
    <dbReference type="NCBI Taxonomy" id="1433469"/>
    <lineage>
        <taxon>Eukaryota</taxon>
        <taxon>Fungi</taxon>
        <taxon>Fungi incertae sedis</taxon>
        <taxon>Mucoromycota</taxon>
        <taxon>Glomeromycotina</taxon>
        <taxon>Glomeromycetes</taxon>
        <taxon>Diversisporales</taxon>
        <taxon>Gigasporaceae</taxon>
        <taxon>Cetraspora</taxon>
    </lineage>
</organism>
<gene>
    <name evidence="3" type="ORF">CPELLU_LOCUS3994</name>
</gene>
<dbReference type="Pfam" id="PF00300">
    <property type="entry name" value="His_Phos_1"/>
    <property type="match status" value="1"/>
</dbReference>
<proteinExistence type="predicted"/>
<evidence type="ECO:0000256" key="1">
    <source>
        <dbReference type="ARBA" id="ARBA00022801"/>
    </source>
</evidence>
<evidence type="ECO:0000313" key="3">
    <source>
        <dbReference type="EMBL" id="CAG8534328.1"/>
    </source>
</evidence>
<dbReference type="Proteomes" id="UP000789759">
    <property type="component" value="Unassembled WGS sequence"/>
</dbReference>
<evidence type="ECO:0000313" key="4">
    <source>
        <dbReference type="Proteomes" id="UP000789759"/>
    </source>
</evidence>
<name>A0A9N9FHX2_9GLOM</name>
<dbReference type="AlphaFoldDB" id="A0A9N9FHX2"/>
<evidence type="ECO:0000256" key="2">
    <source>
        <dbReference type="PIRSR" id="PIRSR613078-2"/>
    </source>
</evidence>